<accession>A0A8T3B335</accession>
<dbReference type="EMBL" id="JAGYWB010000012">
    <property type="protein sequence ID" value="KAI0502518.1"/>
    <property type="molecule type" value="Genomic_DNA"/>
</dbReference>
<keyword evidence="2" id="KW-1185">Reference proteome</keyword>
<dbReference type="Proteomes" id="UP000829196">
    <property type="component" value="Unassembled WGS sequence"/>
</dbReference>
<proteinExistence type="predicted"/>
<name>A0A8T3B335_DENNO</name>
<gene>
    <name evidence="1" type="ORF">KFK09_017471</name>
</gene>
<evidence type="ECO:0000313" key="1">
    <source>
        <dbReference type="EMBL" id="KAI0502518.1"/>
    </source>
</evidence>
<comment type="caution">
    <text evidence="1">The sequence shown here is derived from an EMBL/GenBank/DDBJ whole genome shotgun (WGS) entry which is preliminary data.</text>
</comment>
<dbReference type="SMR" id="A0A8T3B335"/>
<reference evidence="1" key="1">
    <citation type="journal article" date="2022" name="Front. Genet.">
        <title>Chromosome-Scale Assembly of the Dendrobium nobile Genome Provides Insights Into the Molecular Mechanism of the Biosynthesis of the Medicinal Active Ingredient of Dendrobium.</title>
        <authorList>
            <person name="Xu Q."/>
            <person name="Niu S.-C."/>
            <person name="Li K.-L."/>
            <person name="Zheng P.-J."/>
            <person name="Zhang X.-J."/>
            <person name="Jia Y."/>
            <person name="Liu Y."/>
            <person name="Niu Y.-X."/>
            <person name="Yu L.-H."/>
            <person name="Chen D.-F."/>
            <person name="Zhang G.-Q."/>
        </authorList>
    </citation>
    <scope>NUCLEOTIDE SEQUENCE</scope>
    <source>
        <tissue evidence="1">Leaf</tissue>
    </source>
</reference>
<dbReference type="AlphaFoldDB" id="A0A8T3B335"/>
<protein>
    <submittedName>
        <fullName evidence="1">Uncharacterized protein</fullName>
    </submittedName>
</protein>
<sequence>MRKFPQTNFQIKCRKGIKERNGRSEKVKTHTISCLSMTFRYELFAINISKFLCSFMQIIYNSFIQAKVGTIQYHKE</sequence>
<organism evidence="1 2">
    <name type="scientific">Dendrobium nobile</name>
    <name type="common">Orchid</name>
    <dbReference type="NCBI Taxonomy" id="94219"/>
    <lineage>
        <taxon>Eukaryota</taxon>
        <taxon>Viridiplantae</taxon>
        <taxon>Streptophyta</taxon>
        <taxon>Embryophyta</taxon>
        <taxon>Tracheophyta</taxon>
        <taxon>Spermatophyta</taxon>
        <taxon>Magnoliopsida</taxon>
        <taxon>Liliopsida</taxon>
        <taxon>Asparagales</taxon>
        <taxon>Orchidaceae</taxon>
        <taxon>Epidendroideae</taxon>
        <taxon>Malaxideae</taxon>
        <taxon>Dendrobiinae</taxon>
        <taxon>Dendrobium</taxon>
    </lineage>
</organism>
<evidence type="ECO:0000313" key="2">
    <source>
        <dbReference type="Proteomes" id="UP000829196"/>
    </source>
</evidence>